<evidence type="ECO:0000313" key="11">
    <source>
        <dbReference type="Ensembl" id="ENSBTAP00000106440.1"/>
    </source>
</evidence>
<reference evidence="11" key="3">
    <citation type="submission" date="2025-09" db="UniProtKB">
        <authorList>
            <consortium name="Ensembl"/>
        </authorList>
    </citation>
    <scope>IDENTIFICATION</scope>
    <source>
        <strain evidence="11">Hereford</strain>
    </source>
</reference>
<dbReference type="InterPro" id="IPR050427">
    <property type="entry name" value="Olfactory_Receptors"/>
</dbReference>
<comment type="subcellular location">
    <subcellularLocation>
        <location evidence="2">Membrane</location>
        <topology evidence="2">Multi-pass membrane protein</topology>
    </subcellularLocation>
</comment>
<evidence type="ECO:0000259" key="10">
    <source>
        <dbReference type="PROSITE" id="PS50262"/>
    </source>
</evidence>
<feature type="transmembrane region" description="Helical" evidence="9">
    <location>
        <begin position="206"/>
        <end position="226"/>
    </location>
</feature>
<protein>
    <submittedName>
        <fullName evidence="11">Olfactory receptor family 4 subfamily C member 1L</fullName>
    </submittedName>
</protein>
<keyword evidence="4 9" id="KW-1133">Transmembrane helix</keyword>
<evidence type="ECO:0000256" key="3">
    <source>
        <dbReference type="ARBA" id="ARBA00022692"/>
    </source>
</evidence>
<proteinExistence type="predicted"/>
<evidence type="ECO:0000256" key="8">
    <source>
        <dbReference type="ARBA" id="ARBA00023224"/>
    </source>
</evidence>
<dbReference type="Proteomes" id="UP000009136">
    <property type="component" value="Chromosome 15"/>
</dbReference>
<dbReference type="GeneTree" id="ENSGT00940000162608"/>
<accession>A0ABI0NMN2</accession>
<feature type="transmembrane region" description="Helical" evidence="9">
    <location>
        <begin position="27"/>
        <end position="48"/>
    </location>
</feature>
<evidence type="ECO:0000256" key="2">
    <source>
        <dbReference type="ARBA" id="ARBA00004141"/>
    </source>
</evidence>
<dbReference type="InterPro" id="IPR000725">
    <property type="entry name" value="Olfact_rcpt"/>
</dbReference>
<dbReference type="PRINTS" id="PR00237">
    <property type="entry name" value="GPCRRHODOPSN"/>
</dbReference>
<keyword evidence="5" id="KW-0297">G-protein coupled receptor</keyword>
<dbReference type="InterPro" id="IPR000276">
    <property type="entry name" value="GPCR_Rhodpsn"/>
</dbReference>
<dbReference type="Ensembl" id="ENSBTAT00000143976.1">
    <property type="protein sequence ID" value="ENSBTAP00000106440.1"/>
    <property type="gene ID" value="ENSBTAG00000070542.1"/>
</dbReference>
<dbReference type="InterPro" id="IPR017452">
    <property type="entry name" value="GPCR_Rhodpsn_7TM"/>
</dbReference>
<feature type="transmembrane region" description="Helical" evidence="9">
    <location>
        <begin position="271"/>
        <end position="290"/>
    </location>
</feature>
<keyword evidence="3 9" id="KW-0812">Transmembrane</keyword>
<reference evidence="11" key="1">
    <citation type="submission" date="2018-03" db="EMBL/GenBank/DDBJ databases">
        <title>ARS-UCD1.2.</title>
        <authorList>
            <person name="Rosen B.D."/>
            <person name="Bickhart D.M."/>
            <person name="Koren S."/>
            <person name="Schnabel R.D."/>
            <person name="Hall R."/>
            <person name="Zimin A."/>
            <person name="Dreischer C."/>
            <person name="Schultheiss S."/>
            <person name="Schroeder S.G."/>
            <person name="Elsik C.G."/>
            <person name="Couldrey C."/>
            <person name="Liu G.E."/>
            <person name="Van Tassell C.P."/>
            <person name="Phillippy A.M."/>
            <person name="Smith T.P.L."/>
            <person name="Medrano J.F."/>
        </authorList>
    </citation>
    <scope>NUCLEOTIDE SEQUENCE [LARGE SCALE GENOMIC DNA]</scope>
    <source>
        <strain evidence="11">Hereford</strain>
    </source>
</reference>
<dbReference type="PROSITE" id="PS50262">
    <property type="entry name" value="G_PROTEIN_RECEP_F1_2"/>
    <property type="match status" value="1"/>
</dbReference>
<evidence type="ECO:0000256" key="1">
    <source>
        <dbReference type="ARBA" id="ARBA00003929"/>
    </source>
</evidence>
<dbReference type="PRINTS" id="PR00245">
    <property type="entry name" value="OLFACTORYR"/>
</dbReference>
<keyword evidence="7" id="KW-0675">Receptor</keyword>
<comment type="function">
    <text evidence="1">Putative odorant or sperm cell receptor.</text>
</comment>
<keyword evidence="8" id="KW-0807">Transducer</keyword>
<name>A0ABI0NMN2_BOVIN</name>
<evidence type="ECO:0000313" key="12">
    <source>
        <dbReference type="Proteomes" id="UP000009136"/>
    </source>
</evidence>
<dbReference type="Pfam" id="PF13853">
    <property type="entry name" value="7tm_4"/>
    <property type="match status" value="1"/>
</dbReference>
<keyword evidence="12" id="KW-1185">Reference proteome</keyword>
<dbReference type="PANTHER" id="PTHR48002">
    <property type="entry name" value="OLFACTORY RECEPTOR"/>
    <property type="match status" value="1"/>
</dbReference>
<evidence type="ECO:0000256" key="7">
    <source>
        <dbReference type="ARBA" id="ARBA00023170"/>
    </source>
</evidence>
<dbReference type="Gene3D" id="1.20.1070.10">
    <property type="entry name" value="Rhodopsin 7-helix transmembrane proteins"/>
    <property type="match status" value="1"/>
</dbReference>
<evidence type="ECO:0000256" key="6">
    <source>
        <dbReference type="ARBA" id="ARBA00023136"/>
    </source>
</evidence>
<evidence type="ECO:0000256" key="9">
    <source>
        <dbReference type="SAM" id="Phobius"/>
    </source>
</evidence>
<feature type="domain" description="G-protein coupled receptors family 1 profile" evidence="10">
    <location>
        <begin position="42"/>
        <end position="288"/>
    </location>
</feature>
<reference evidence="11" key="2">
    <citation type="submission" date="2025-08" db="UniProtKB">
        <authorList>
            <consortium name="Ensembl"/>
        </authorList>
    </citation>
    <scope>IDENTIFICATION</scope>
    <source>
        <strain evidence="11">Hereford</strain>
    </source>
</reference>
<gene>
    <name evidence="11" type="primary">OR4C1L</name>
</gene>
<evidence type="ECO:0000256" key="4">
    <source>
        <dbReference type="ARBA" id="ARBA00022989"/>
    </source>
</evidence>
<dbReference type="SUPFAM" id="SSF81321">
    <property type="entry name" value="Family A G protein-coupled receptor-like"/>
    <property type="match status" value="1"/>
</dbReference>
<dbReference type="CDD" id="cd15939">
    <property type="entry name" value="7tmA_OR4A-like"/>
    <property type="match status" value="1"/>
</dbReference>
<dbReference type="GeneID" id="531097"/>
<keyword evidence="6 9" id="KW-0472">Membrane</keyword>
<sequence length="308" mass="34625">MDFFRLPNNVTEFVLLGLTQNPYLQKVLFVVFLFIFLFTVLANHFIVITVSLSPTLSTPMYFFLTHLSLLDASLTSVSTAKMTFDLLHHRRTISWGGCLTQLFMEHFLGASEVIVLTVMAYDHYVAICKPLHYMTIMRQGLCQLLVVVAWIGGILHASVQILFTTNLTFCGPNVIDHFMCDFFSLLEISCSDTYRLGMVVAANTGGMALLIFLLLLISYIVILSSLKSHSSEGRRKALSTCGSHFTVVVLFFGPCIFTYTRPVATYPADKLVTVFYGILTPLLNPIIYTVRNTEVKNAMRSLLKKRVT</sequence>
<feature type="transmembrane region" description="Helical" evidence="9">
    <location>
        <begin position="141"/>
        <end position="163"/>
    </location>
</feature>
<dbReference type="RefSeq" id="NP_001377059.1">
    <property type="nucleotide sequence ID" value="NM_001390130.1"/>
</dbReference>
<organism evidence="11 12">
    <name type="scientific">Bos taurus</name>
    <name type="common">Bovine</name>
    <dbReference type="NCBI Taxonomy" id="9913"/>
    <lineage>
        <taxon>Eukaryota</taxon>
        <taxon>Metazoa</taxon>
        <taxon>Chordata</taxon>
        <taxon>Craniata</taxon>
        <taxon>Vertebrata</taxon>
        <taxon>Euteleostomi</taxon>
        <taxon>Mammalia</taxon>
        <taxon>Eutheria</taxon>
        <taxon>Laurasiatheria</taxon>
        <taxon>Artiodactyla</taxon>
        <taxon>Ruminantia</taxon>
        <taxon>Pecora</taxon>
        <taxon>Bovidae</taxon>
        <taxon>Bovinae</taxon>
        <taxon>Bos</taxon>
    </lineage>
</organism>
<evidence type="ECO:0000256" key="5">
    <source>
        <dbReference type="ARBA" id="ARBA00023040"/>
    </source>
</evidence>
<feature type="transmembrane region" description="Helical" evidence="9">
    <location>
        <begin position="238"/>
        <end position="259"/>
    </location>
</feature>